<evidence type="ECO:0008006" key="4">
    <source>
        <dbReference type="Google" id="ProtNLM"/>
    </source>
</evidence>
<sequence length="320" mass="36368">MKKSINMAIILILVVLVTTLSGCKKKSPAITDPVKEPAGPTEDLGANEKDREKIMTEFNNVLNGKELDKIVFFIDENIGKLSQIEGDKMVSELEKILNQSLDVTTNKISQADTNGELMTIAGTELFFPEDKIKDIQNEKLRDEITKTINSKYKLINLEGSYYPIIDYEKIKQYNNYISDEMKEYIEIKAMDSNEPVAMDAGLRISYDDLADRIIKTEKYIEKYSQGQRYEEMLGNYKNKLALYLGGLDNTPIADFETKKIYDDVLESYNKTAKIKDSATAFVVNKYIDVIKENNNLINKDVEDKVVSLVNEALSSLEISK</sequence>
<name>A0ABT1SAH5_9FIRM</name>
<keyword evidence="3" id="KW-1185">Reference proteome</keyword>
<feature type="region of interest" description="Disordered" evidence="1">
    <location>
        <begin position="26"/>
        <end position="45"/>
    </location>
</feature>
<dbReference type="EMBL" id="JANGAC010000006">
    <property type="protein sequence ID" value="MCQ4923459.1"/>
    <property type="molecule type" value="Genomic_DNA"/>
</dbReference>
<protein>
    <recommendedName>
        <fullName evidence="4">Lipoprotein</fullName>
    </recommendedName>
</protein>
<dbReference type="RefSeq" id="WP_256311440.1">
    <property type="nucleotide sequence ID" value="NZ_JANGAC010000006.1"/>
</dbReference>
<organism evidence="2 3">
    <name type="scientific">Tissierella carlieri</name>
    <dbReference type="NCBI Taxonomy" id="689904"/>
    <lineage>
        <taxon>Bacteria</taxon>
        <taxon>Bacillati</taxon>
        <taxon>Bacillota</taxon>
        <taxon>Tissierellia</taxon>
        <taxon>Tissierellales</taxon>
        <taxon>Tissierellaceae</taxon>
        <taxon>Tissierella</taxon>
    </lineage>
</organism>
<proteinExistence type="predicted"/>
<dbReference type="Proteomes" id="UP001524478">
    <property type="component" value="Unassembled WGS sequence"/>
</dbReference>
<dbReference type="PROSITE" id="PS51257">
    <property type="entry name" value="PROKAR_LIPOPROTEIN"/>
    <property type="match status" value="1"/>
</dbReference>
<evidence type="ECO:0000313" key="2">
    <source>
        <dbReference type="EMBL" id="MCQ4923459.1"/>
    </source>
</evidence>
<accession>A0ABT1SAH5</accession>
<gene>
    <name evidence="2" type="ORF">NE686_10205</name>
</gene>
<reference evidence="2 3" key="1">
    <citation type="submission" date="2022-06" db="EMBL/GenBank/DDBJ databases">
        <title>Isolation of gut microbiota from human fecal samples.</title>
        <authorList>
            <person name="Pamer E.G."/>
            <person name="Barat B."/>
            <person name="Waligurski E."/>
            <person name="Medina S."/>
            <person name="Paddock L."/>
            <person name="Mostad J."/>
        </authorList>
    </citation>
    <scope>NUCLEOTIDE SEQUENCE [LARGE SCALE GENOMIC DNA]</scope>
    <source>
        <strain evidence="2 3">DFI.7.95</strain>
    </source>
</reference>
<comment type="caution">
    <text evidence="2">The sequence shown here is derived from an EMBL/GenBank/DDBJ whole genome shotgun (WGS) entry which is preliminary data.</text>
</comment>
<evidence type="ECO:0000256" key="1">
    <source>
        <dbReference type="SAM" id="MobiDB-lite"/>
    </source>
</evidence>
<evidence type="ECO:0000313" key="3">
    <source>
        <dbReference type="Proteomes" id="UP001524478"/>
    </source>
</evidence>